<evidence type="ECO:0000256" key="1">
    <source>
        <dbReference type="SAM" id="SignalP"/>
    </source>
</evidence>
<sequence length="146" mass="16049">MREKIVTLVVVMLAAAVVTTGPAAATKTRAGEYIKMDRIYITDTGGIKFEGSFACADIATKKLLVFRAVQETPTGLAAVFEGRDVDCIRPGYVHTISKELPNLRKNKFTNGPLRPRDAYILLRDGPVNLARLRFDSLPQENISTLP</sequence>
<evidence type="ECO:0000313" key="3">
    <source>
        <dbReference type="Proteomes" id="UP000215223"/>
    </source>
</evidence>
<protein>
    <recommendedName>
        <fullName evidence="4">Serine/threonine protein kinase</fullName>
    </recommendedName>
</protein>
<dbReference type="EMBL" id="NMQT01000102">
    <property type="protein sequence ID" value="OXM50358.1"/>
    <property type="molecule type" value="Genomic_DNA"/>
</dbReference>
<accession>A0A229RUK1</accession>
<organism evidence="2 3">
    <name type="scientific">Amycolatopsis thailandensis</name>
    <dbReference type="NCBI Taxonomy" id="589330"/>
    <lineage>
        <taxon>Bacteria</taxon>
        <taxon>Bacillati</taxon>
        <taxon>Actinomycetota</taxon>
        <taxon>Actinomycetes</taxon>
        <taxon>Pseudonocardiales</taxon>
        <taxon>Pseudonocardiaceae</taxon>
        <taxon>Amycolatopsis</taxon>
    </lineage>
</organism>
<comment type="caution">
    <text evidence="2">The sequence shown here is derived from an EMBL/GenBank/DDBJ whole genome shotgun (WGS) entry which is preliminary data.</text>
</comment>
<evidence type="ECO:0000313" key="2">
    <source>
        <dbReference type="EMBL" id="OXM50358.1"/>
    </source>
</evidence>
<keyword evidence="3" id="KW-1185">Reference proteome</keyword>
<feature type="signal peptide" evidence="1">
    <location>
        <begin position="1"/>
        <end position="23"/>
    </location>
</feature>
<evidence type="ECO:0008006" key="4">
    <source>
        <dbReference type="Google" id="ProtNLM"/>
    </source>
</evidence>
<keyword evidence="1" id="KW-0732">Signal</keyword>
<proteinExistence type="predicted"/>
<name>A0A229RUK1_9PSEU</name>
<dbReference type="AlphaFoldDB" id="A0A229RUK1"/>
<feature type="chain" id="PRO_5039055879" description="Serine/threonine protein kinase" evidence="1">
    <location>
        <begin position="24"/>
        <end position="146"/>
    </location>
</feature>
<reference evidence="2 3" key="1">
    <citation type="submission" date="2017-07" db="EMBL/GenBank/DDBJ databases">
        <title>Amycolatopsis thailandensis Genome sequencing and assembly.</title>
        <authorList>
            <person name="Kaur N."/>
            <person name="Mayilraj S."/>
        </authorList>
    </citation>
    <scope>NUCLEOTIDE SEQUENCE [LARGE SCALE GENOMIC DNA]</scope>
    <source>
        <strain evidence="2 3">JCM 16380</strain>
    </source>
</reference>
<dbReference type="RefSeq" id="WP_093937019.1">
    <property type="nucleotide sequence ID" value="NZ_NMQT01000102.1"/>
</dbReference>
<dbReference type="Proteomes" id="UP000215223">
    <property type="component" value="Unassembled WGS sequence"/>
</dbReference>
<gene>
    <name evidence="2" type="ORF">CFP71_28435</name>
</gene>